<proteinExistence type="inferred from homology"/>
<dbReference type="EMBL" id="WLVL01000002">
    <property type="protein sequence ID" value="MTB70411.1"/>
    <property type="molecule type" value="Genomic_DNA"/>
</dbReference>
<evidence type="ECO:0000256" key="1">
    <source>
        <dbReference type="HAMAP-Rule" id="MF_00799"/>
    </source>
</evidence>
<name>A0A6I3IPY0_9MICO</name>
<organism evidence="3 4">
    <name type="scientific">Arsenicicoccus cauae</name>
    <dbReference type="NCBI Taxonomy" id="2663847"/>
    <lineage>
        <taxon>Bacteria</taxon>
        <taxon>Bacillati</taxon>
        <taxon>Actinomycetota</taxon>
        <taxon>Actinomycetes</taxon>
        <taxon>Micrococcales</taxon>
        <taxon>Intrasporangiaceae</taxon>
        <taxon>Arsenicicoccus</taxon>
    </lineage>
</organism>
<dbReference type="InterPro" id="IPR029069">
    <property type="entry name" value="HotDog_dom_sf"/>
</dbReference>
<dbReference type="Proteomes" id="UP000431092">
    <property type="component" value="Unassembled WGS sequence"/>
</dbReference>
<feature type="domain" description="FAS1-like dehydratase" evidence="2">
    <location>
        <begin position="8"/>
        <end position="134"/>
    </location>
</feature>
<evidence type="ECO:0000313" key="3">
    <source>
        <dbReference type="EMBL" id="MTB70411.1"/>
    </source>
</evidence>
<dbReference type="Pfam" id="PF13452">
    <property type="entry name" value="FAS1_DH_region"/>
    <property type="match status" value="1"/>
</dbReference>
<protein>
    <recommendedName>
        <fullName evidence="1">UPF0336 protein GGG17_00135</fullName>
    </recommendedName>
</protein>
<dbReference type="RefSeq" id="WP_154591804.1">
    <property type="nucleotide sequence ID" value="NZ_CP171001.1"/>
</dbReference>
<dbReference type="PIRSF" id="PIRSF018072">
    <property type="entry name" value="UCP018072"/>
    <property type="match status" value="1"/>
</dbReference>
<accession>A0A6I3IPY0</accession>
<dbReference type="InterPro" id="IPR016709">
    <property type="entry name" value="HadA-like"/>
</dbReference>
<sequence>MPVNEQFAGRTYPPTAPYQVGRAKIAEFAEAVGAVDEVHTDVEVARARGYADVIAPPTFAVLIAQQADRQLMEDPEAGVDFSRVVHGEQRFVHHHPLTAGDEIVATMTVDTVRLVGGHAMVTTRSELATVGGEARCTATSTLVIRGED</sequence>
<reference evidence="3 4" key="1">
    <citation type="submission" date="2019-11" db="EMBL/GenBank/DDBJ databases">
        <title>Whole genome sequencing identifies a novel species of the genus Arsenicicoccus isolated from human blood.</title>
        <authorList>
            <person name="Jeong J.H."/>
            <person name="Kweon O.J."/>
            <person name="Kim H.R."/>
            <person name="Kim T.-H."/>
            <person name="Ha S.-M."/>
            <person name="Lee M.-K."/>
        </authorList>
    </citation>
    <scope>NUCLEOTIDE SEQUENCE [LARGE SCALE GENOMIC DNA]</scope>
    <source>
        <strain evidence="3 4">MKL-02</strain>
    </source>
</reference>
<dbReference type="Gene3D" id="3.10.129.10">
    <property type="entry name" value="Hotdog Thioesterase"/>
    <property type="match status" value="1"/>
</dbReference>
<dbReference type="AlphaFoldDB" id="A0A6I3IPY0"/>
<dbReference type="HAMAP" id="MF_00799">
    <property type="entry name" value="UPF0336"/>
    <property type="match status" value="1"/>
</dbReference>
<evidence type="ECO:0000259" key="2">
    <source>
        <dbReference type="Pfam" id="PF13452"/>
    </source>
</evidence>
<dbReference type="InterPro" id="IPR039569">
    <property type="entry name" value="FAS1-like_DH_region"/>
</dbReference>
<comment type="caution">
    <text evidence="3">The sequence shown here is derived from an EMBL/GenBank/DDBJ whole genome shotgun (WGS) entry which is preliminary data.</text>
</comment>
<dbReference type="SUPFAM" id="SSF54637">
    <property type="entry name" value="Thioesterase/thiol ester dehydrase-isomerase"/>
    <property type="match status" value="1"/>
</dbReference>
<keyword evidence="4" id="KW-1185">Reference proteome</keyword>
<comment type="similarity">
    <text evidence="1">Belongs to the UPF0336 family.</text>
</comment>
<evidence type="ECO:0000313" key="4">
    <source>
        <dbReference type="Proteomes" id="UP000431092"/>
    </source>
</evidence>
<dbReference type="CDD" id="cd03441">
    <property type="entry name" value="R_hydratase_like"/>
    <property type="match status" value="1"/>
</dbReference>
<gene>
    <name evidence="3" type="ORF">GGG17_00135</name>
</gene>